<sequence length="90" mass="10447">MNVSFDPAKRAWTLTERGLDFADAVMVFKGPRLTQEDDRFDYPEPRFQTYGWLAGRMVLVAWTPTDDGIRVISMRNCHDKESRRIAPRLG</sequence>
<dbReference type="RefSeq" id="WP_093334165.1">
    <property type="nucleotide sequence ID" value="NZ_FOXP01000011.1"/>
</dbReference>
<proteinExistence type="predicted"/>
<dbReference type="InterPro" id="IPR038573">
    <property type="entry name" value="BrnT_sf"/>
</dbReference>
<name>A0A1I5UA73_9SPHN</name>
<keyword evidence="2" id="KW-1185">Reference proteome</keyword>
<evidence type="ECO:0000313" key="2">
    <source>
        <dbReference type="Proteomes" id="UP000199586"/>
    </source>
</evidence>
<gene>
    <name evidence="1" type="ORF">SAMN04488241_11111</name>
</gene>
<dbReference type="AlphaFoldDB" id="A0A1I5UA73"/>
<dbReference type="InterPro" id="IPR007460">
    <property type="entry name" value="BrnT_toxin"/>
</dbReference>
<accession>A0A1I5UA73</accession>
<dbReference type="STRING" id="634430.SAMN04488241_11111"/>
<protein>
    <submittedName>
        <fullName evidence="1">Uncharacterized protein</fullName>
    </submittedName>
</protein>
<dbReference type="EMBL" id="FOXP01000011">
    <property type="protein sequence ID" value="SFP92199.1"/>
    <property type="molecule type" value="Genomic_DNA"/>
</dbReference>
<reference evidence="1 2" key="1">
    <citation type="submission" date="2016-10" db="EMBL/GenBank/DDBJ databases">
        <authorList>
            <person name="de Groot N.N."/>
        </authorList>
    </citation>
    <scope>NUCLEOTIDE SEQUENCE [LARGE SCALE GENOMIC DNA]</scope>
    <source>
        <strain evidence="1 2">CGMCC 1.9113</strain>
    </source>
</reference>
<organism evidence="1 2">
    <name type="scientific">Sphingomonas rubra</name>
    <dbReference type="NCBI Taxonomy" id="634430"/>
    <lineage>
        <taxon>Bacteria</taxon>
        <taxon>Pseudomonadati</taxon>
        <taxon>Pseudomonadota</taxon>
        <taxon>Alphaproteobacteria</taxon>
        <taxon>Sphingomonadales</taxon>
        <taxon>Sphingomonadaceae</taxon>
        <taxon>Sphingomonas</taxon>
    </lineage>
</organism>
<dbReference type="Gene3D" id="3.10.450.530">
    <property type="entry name" value="Ribonuclease toxin, BrnT, of type II toxin-antitoxin system"/>
    <property type="match status" value="1"/>
</dbReference>
<dbReference type="Proteomes" id="UP000199586">
    <property type="component" value="Unassembled WGS sequence"/>
</dbReference>
<dbReference type="OrthoDB" id="9798158at2"/>
<dbReference type="Pfam" id="PF04365">
    <property type="entry name" value="BrnT_toxin"/>
    <property type="match status" value="1"/>
</dbReference>
<evidence type="ECO:0000313" key="1">
    <source>
        <dbReference type="EMBL" id="SFP92199.1"/>
    </source>
</evidence>